<dbReference type="InterPro" id="IPR035986">
    <property type="entry name" value="PKD_dom_sf"/>
</dbReference>
<dbReference type="InterPro" id="IPR036116">
    <property type="entry name" value="FN3_sf"/>
</dbReference>
<dbReference type="InterPro" id="IPR007742">
    <property type="entry name" value="NosD_dom"/>
</dbReference>
<dbReference type="InterPro" id="IPR000601">
    <property type="entry name" value="PKD_dom"/>
</dbReference>
<dbReference type="InterPro" id="IPR022409">
    <property type="entry name" value="PKD/Chitinase_dom"/>
</dbReference>
<gene>
    <name evidence="3" type="ORF">LX66_0335</name>
</gene>
<evidence type="ECO:0000256" key="1">
    <source>
        <dbReference type="SAM" id="SignalP"/>
    </source>
</evidence>
<dbReference type="Pfam" id="PF18911">
    <property type="entry name" value="PKD_4"/>
    <property type="match status" value="1"/>
</dbReference>
<feature type="domain" description="PKD" evidence="2">
    <location>
        <begin position="2672"/>
        <end position="2708"/>
    </location>
</feature>
<dbReference type="Pfam" id="PF13229">
    <property type="entry name" value="Beta_helix"/>
    <property type="match status" value="1"/>
</dbReference>
<dbReference type="SUPFAM" id="SSF49265">
    <property type="entry name" value="Fibronectin type III"/>
    <property type="match status" value="1"/>
</dbReference>
<dbReference type="SMART" id="SM00089">
    <property type="entry name" value="PKD"/>
    <property type="match status" value="1"/>
</dbReference>
<evidence type="ECO:0000313" key="4">
    <source>
        <dbReference type="Proteomes" id="UP000316778"/>
    </source>
</evidence>
<dbReference type="InterPro" id="IPR012334">
    <property type="entry name" value="Pectin_lyas_fold"/>
</dbReference>
<keyword evidence="1" id="KW-0732">Signal</keyword>
<protein>
    <submittedName>
        <fullName evidence="3">Gliding motility-associated-like protein</fullName>
    </submittedName>
</protein>
<name>A0A562TCJ4_CHIJA</name>
<proteinExistence type="predicted"/>
<dbReference type="InterPro" id="IPR039448">
    <property type="entry name" value="Beta_helix"/>
</dbReference>
<dbReference type="Gene3D" id="2.160.20.10">
    <property type="entry name" value="Single-stranded right-handed beta-helix, Pectin lyase-like"/>
    <property type="match status" value="3"/>
</dbReference>
<keyword evidence="4" id="KW-1185">Reference proteome</keyword>
<feature type="signal peptide" evidence="1">
    <location>
        <begin position="1"/>
        <end position="26"/>
    </location>
</feature>
<dbReference type="InterPro" id="IPR011050">
    <property type="entry name" value="Pectin_lyase_fold/virulence"/>
</dbReference>
<dbReference type="NCBIfam" id="TIGR04131">
    <property type="entry name" value="Bac_Flav_CTERM"/>
    <property type="match status" value="1"/>
</dbReference>
<dbReference type="InterPro" id="IPR044023">
    <property type="entry name" value="Ig_7"/>
</dbReference>
<organism evidence="3 4">
    <name type="scientific">Chitinophaga japonensis</name>
    <name type="common">Flexibacter japonensis</name>
    <dbReference type="NCBI Taxonomy" id="104662"/>
    <lineage>
        <taxon>Bacteria</taxon>
        <taxon>Pseudomonadati</taxon>
        <taxon>Bacteroidota</taxon>
        <taxon>Chitinophagia</taxon>
        <taxon>Chitinophagales</taxon>
        <taxon>Chitinophagaceae</taxon>
        <taxon>Chitinophaga</taxon>
    </lineage>
</organism>
<dbReference type="InterPro" id="IPR026341">
    <property type="entry name" value="T9SS_type_B"/>
</dbReference>
<dbReference type="Pfam" id="PF13585">
    <property type="entry name" value="CHU_C"/>
    <property type="match status" value="1"/>
</dbReference>
<dbReference type="EMBL" id="VLLG01000002">
    <property type="protein sequence ID" value="TWI90974.1"/>
    <property type="molecule type" value="Genomic_DNA"/>
</dbReference>
<reference evidence="3 4" key="1">
    <citation type="journal article" date="2013" name="Stand. Genomic Sci.">
        <title>Genomic Encyclopedia of Type Strains, Phase I: The one thousand microbial genomes (KMG-I) project.</title>
        <authorList>
            <person name="Kyrpides N.C."/>
            <person name="Woyke T."/>
            <person name="Eisen J.A."/>
            <person name="Garrity G."/>
            <person name="Lilburn T.G."/>
            <person name="Beck B.J."/>
            <person name="Whitman W.B."/>
            <person name="Hugenholtz P."/>
            <person name="Klenk H.P."/>
        </authorList>
    </citation>
    <scope>NUCLEOTIDE SEQUENCE [LARGE SCALE GENOMIC DNA]</scope>
    <source>
        <strain evidence="3 4">DSM 13484</strain>
    </source>
</reference>
<dbReference type="Pfam" id="PF05048">
    <property type="entry name" value="NosD"/>
    <property type="match status" value="1"/>
</dbReference>
<dbReference type="SMART" id="SM00710">
    <property type="entry name" value="PbH1"/>
    <property type="match status" value="17"/>
</dbReference>
<evidence type="ECO:0000259" key="2">
    <source>
        <dbReference type="PROSITE" id="PS50093"/>
    </source>
</evidence>
<sequence length="2983" mass="314391">MPHFYRHFSFNCIVLLTLLLSANTYAQTDIAIGNGATGNTDWVYPCPLADSYDATRMQFLYLASELATAGMAAGNINAIRFRVTDLGMYVGANSAVDNMTVKIGTTASGSLNATSWEPGATVVYGPANHLPVMGNNSFPFAIPFFWNGTDNIVIEICTDAGATDSRMANPYVTWTTGLSFNGSHTIGENFNGNLCDAASGSSQGDPTTRPDIIFNWTAAGPCNSTTLTAGTAVASVPRACGAESFMLTLSGASLATGLSYQWQSSTDNVSWSNIPGATAAAHKASQAASTYYRAIVTCASGGSATSTAVQVTTPLPVSGTFTIDKTQPAGSGNFQSFNDAWNYVRCGVNGPVVFNVAASSGTYNEQLVLYQVPGSSATNTITFNGAAGAGITYTATGTNDRAVIKLDGGDHYIFNDLAVTAAGNGSSQYGYGFHLLNNADSNRISHCNISTATVLSGDKYAGIVVSSSHSSAISEGVAECDANVFADNIITGGRYGITLAGSSAVANGNNRITGNTLLDFSETGIYIACSFNTVVDSNYLSRPAAPPAAGTVNGIYVTNLNSRLTLSRNTITNMFGGAVSSATFYGICFMSAAGLGGGLENKVYNNLLYNINGGANVYGLYNSASHNTLYYHNTISLDGTGSGTTADHFARGFYQEDATGIRLQNNNIVVSRSGPGEHTAIWFNTYSSDIVSDHNNLYVPAGVGIRQTGYIHDTGRTSLYDWQTAAGLDAASASANPLFVDLAGGDLHPQDAALDNTGANAGIATDITGAARSAATPDIGAYEFAAPPCVVPPLGGSATLSQSDVCIGASVTLSLSGHSSGAGQTYQLESSTAQTGPFQPVGAATVSPEFGFTANTTLYYRVTVSCGGSSASSGAVLLTVHQAFPSGTYTINKNAPSGSGNFTSFNAAYGALSCGIDGPVVFNVVPGSGPYNEQLIMKAVRGASGVNTITFNGNGNVLQYSGDDTDQRAVIKLDGGGHFIIDSLIIDATGSGNYGYGVQLLNNADSNIVKSCVIKSSMAPASTNAFAGIVISAAHDDPTATGDTWCDDNLFESNTITGGHYGIAIAGDPVYFAWSSNFIKGNRVINNTVSDFYERGIYVIGTEATLIEQNIISRPSRAGVGDFYGMYLDQTNAALSVRRNRITNPFGGDPASTASFYGMYLDYSGHEIPANIINNLVYNINGAGEEYGIYSNGGRFLNILHNTISLDNTQLAGNNTAATNGFYISFAGDSVVFRNNIVTITRGGSGMKHGFNVAIGDVIPLVLDKNDYYINGAGGNNYIGYRNASRATLDEWRLITKRDLHSISEDPVYADEPSGDLTPTVAPLDNTGDPLGVLGDILGADRSTTTPDIGAYEFSPAPCISGVIAGTAAATPDSGMCMGSIITLSLTGNTVSGYQTYRWQRAATLSGPWEDISDTLYVPTFKTEALANGYYRCVVSCTGISDTSATAQVQLNAPLPGGVYTINPDGSGDYPSFNAAVAAMACGIGGAVTFDVAPGTYTEQVYMRRIAGASDTSRVTFRAANGDATAVTLTADGTTAANYVLKLDSASYITCKNISITATSGVYGRVVELAGTSSYDSLLNNIITTGATTATGTARAAIYGAPLKGKGVVIQGNTISNGSSGIYIAGTSINRSNNLRITSNTLSGFYQYGIYAAQSNGTAITDNAITMAAPLSNTAYGIYTADGDSAYQVSGNLLGISNATTTVYGISVQRSQAFQADPGNIRGNRIAAIDANAGNLYGLHVSGTANARIINNVISIGTSGNNSYGLYGTSNINAACYNNTVYSTATSANNNIAAYFTDGYDDQHYVDIRNNIFAHEGGGKALYLGNLQRFYSDYNLLYTTGGTLVQQGFSDEYATLADWRAGGDLDVHSIVYQPAFVNNINLEPAISSPDVWAMHGRGIQLNGNDEDIHHQPRPATLKAGVPDLGAYEFVPTSVPVASVPVPSAPAPNTTQHFMLGTDTVYTIQWGATVPSSITVRRYSGVMPPGLAPGTDYMYFYVDTDVTPVAPLHYTVRQHYLDPWRGFIDSEARIRLGRTDDAGAWTVDTASSVNTTENIITRANLDYIDKLTGLTNPGIAYPPTDSSAADTSNLGTRFWVGYGHNNNVTSLVVKVGGGDHDANVTVKVNGTSWVRQYHVPAHTFVTSDPIPRTGVSGAVLLTEGLSDRGILIESDEPVAAYAQADGILAVTGSTQLLPVGAYGYEYYALTWEQRNYDINVHSWFYVIADHDSTMVEITPSSPTLGGRQPGEPFVVTLQKGEVYQVLAAVKSENEGYDLSGSKIRAISNASGKCYPIAVFSGNSRGFIDCAESFVPFGNYLIQQNLPAQQWGTAFLTAPTSRAGTPEIPQTNYYRVLVKDPATVVTLNGAPLTGLVNNFYQYESADADYIEADKPVMVAQFIPGASVACDFGQTAPEMFYLPDVGHGIRRADFYRSAAATGDDNYLTLVIPTAGLPSLRIDGGNIFDSTYSHPNKAGYTVVVKRWEPANTTGTVYSDSAFTAIAYGLGGSNSYGFVLGRSISQLTGLPGITNVYDSSGNYSRFTCVGTPFRYSILLPVQPTRIVWQFSKATSNMVPDADSIQLNPVPVDTVWIHGRSYYRFELQAEYEFTATGQYTVPVAFTHPVIENCASTVEVELTVNVVGSPVADFDIAYSGCMNDVAQFTPDVSAENGDVVNRFLWNFGDSTTSIEQAPVKEYTAPGNYTVTLRAITQEGCVADTAKPLEAKEVAVFSFVQDTVIACPGTGVTLAVADPATGVVYNWYDALSGGDLVHTGSSLTIAPLTATQTYYVSADLNGCVSRPRQAVTGLLAPAIAVPVLRVDSLRPDRVRFAWDAVPGADSYQVSTNNGTTWITPSSGPQGLFHIIAGLQGGTAVSLMVKAIDPNGCGDGISEALLTHTLPGQLFIPNAFTPNGDGLNDLFKVEGYVRSVQLQVFNQWGEKVFESADQARGWDDSYKGTLQPSGVYIYVCSIILDDGSKVLKKGAIHLIR</sequence>
<evidence type="ECO:0000313" key="3">
    <source>
        <dbReference type="EMBL" id="TWI90974.1"/>
    </source>
</evidence>
<dbReference type="InterPro" id="IPR035234">
    <property type="entry name" value="IgGFc-bd_N"/>
</dbReference>
<dbReference type="InterPro" id="IPR006626">
    <property type="entry name" value="PbH1"/>
</dbReference>
<dbReference type="Proteomes" id="UP000316778">
    <property type="component" value="Unassembled WGS sequence"/>
</dbReference>
<accession>A0A562TCJ4</accession>
<dbReference type="Pfam" id="PF17517">
    <property type="entry name" value="IgGFc_binding"/>
    <property type="match status" value="1"/>
</dbReference>
<comment type="caution">
    <text evidence="3">The sequence shown here is derived from an EMBL/GenBank/DDBJ whole genome shotgun (WGS) entry which is preliminary data.</text>
</comment>
<feature type="chain" id="PRO_5021738342" evidence="1">
    <location>
        <begin position="27"/>
        <end position="2983"/>
    </location>
</feature>
<dbReference type="InterPro" id="IPR013783">
    <property type="entry name" value="Ig-like_fold"/>
</dbReference>
<dbReference type="Pfam" id="PF19081">
    <property type="entry name" value="Ig_7"/>
    <property type="match status" value="1"/>
</dbReference>
<dbReference type="SUPFAM" id="SSF51126">
    <property type="entry name" value="Pectin lyase-like"/>
    <property type="match status" value="3"/>
</dbReference>
<dbReference type="PROSITE" id="PS50093">
    <property type="entry name" value="PKD"/>
    <property type="match status" value="1"/>
</dbReference>
<dbReference type="Gene3D" id="2.60.40.10">
    <property type="entry name" value="Immunoglobulins"/>
    <property type="match status" value="1"/>
</dbReference>
<dbReference type="SUPFAM" id="SSF49299">
    <property type="entry name" value="PKD domain"/>
    <property type="match status" value="1"/>
</dbReference>